<dbReference type="PANTHER" id="PTHR11575">
    <property type="entry name" value="5'-NUCLEOTIDASE-RELATED"/>
    <property type="match status" value="1"/>
</dbReference>
<dbReference type="EMBL" id="HBNS01009686">
    <property type="protein sequence ID" value="CAE4593650.1"/>
    <property type="molecule type" value="Transcribed_RNA"/>
</dbReference>
<comment type="similarity">
    <text evidence="1 2">Belongs to the 5'-nucleotidase family.</text>
</comment>
<keyword evidence="2" id="KW-0378">Hydrolase</keyword>
<dbReference type="Gene3D" id="3.90.780.10">
    <property type="entry name" value="5'-Nucleotidase, C-terminal domain"/>
    <property type="match status" value="1"/>
</dbReference>
<dbReference type="SUPFAM" id="SSF55816">
    <property type="entry name" value="5'-nucleotidase (syn. UDP-sugar hydrolase), C-terminal domain"/>
    <property type="match status" value="1"/>
</dbReference>
<keyword evidence="2" id="KW-0547">Nucleotide-binding</keyword>
<dbReference type="SUPFAM" id="SSF56300">
    <property type="entry name" value="Metallo-dependent phosphatases"/>
    <property type="match status" value="1"/>
</dbReference>
<reference evidence="5" key="1">
    <citation type="submission" date="2021-01" db="EMBL/GenBank/DDBJ databases">
        <authorList>
            <person name="Corre E."/>
            <person name="Pelletier E."/>
            <person name="Niang G."/>
            <person name="Scheremetjew M."/>
            <person name="Finn R."/>
            <person name="Kale V."/>
            <person name="Holt S."/>
            <person name="Cochrane G."/>
            <person name="Meng A."/>
            <person name="Brown T."/>
            <person name="Cohen L."/>
        </authorList>
    </citation>
    <scope>NUCLEOTIDE SEQUENCE</scope>
    <source>
        <strain evidence="5">GSO104</strain>
    </source>
</reference>
<dbReference type="AlphaFoldDB" id="A0A6V2CGC8"/>
<dbReference type="Gene3D" id="3.60.21.10">
    <property type="match status" value="1"/>
</dbReference>
<dbReference type="GO" id="GO:0009166">
    <property type="term" value="P:nucleotide catabolic process"/>
    <property type="evidence" value="ECO:0007669"/>
    <property type="project" value="InterPro"/>
</dbReference>
<feature type="domain" description="5'-Nucleotidase C-terminal" evidence="3">
    <location>
        <begin position="295"/>
        <end position="471"/>
    </location>
</feature>
<evidence type="ECO:0000256" key="1">
    <source>
        <dbReference type="ARBA" id="ARBA00006654"/>
    </source>
</evidence>
<dbReference type="InterPro" id="IPR029052">
    <property type="entry name" value="Metallo-depent_PP-like"/>
</dbReference>
<dbReference type="GO" id="GO:0016787">
    <property type="term" value="F:hydrolase activity"/>
    <property type="evidence" value="ECO:0007669"/>
    <property type="project" value="UniProtKB-KW"/>
</dbReference>
<sequence length="546" mass="60410">MHTTIIISQHEFDYGEDILRQHLKSSTFPWYGSNVYDKQTNQLLQGITNMSIHSIPSTNNSSSSSSPALLKVGIFGITTTSTPSLSNPGPNISFQNIISTAQNMISTLKKEEGVHIVVALTHVHTHQDELLVKSIPEIDLVLGGHDHDPVSFQSLNSTLVLKCGQNGYWVGQVDLDVEYEVMMMTLQEEKVINGGGIPEQRIKQDSVQIYPSWYMHSTRRVSNDPMIDNIVLKYRTKANEELMNSIKDEKEDEPFLHGLELDDTLATIVQPLNHHDDGGDGGGGGSVIVPLDTRSAEVRRRETTSGNLIADAMLSYYFDFMNDNNDNNESSTRYTTTMTTTNKETMDIDVLAMINGGFIRGDRLYPIDTTTTITLFDILEELPFPRTCTLLDIADTHLLDGLEQQLSSIPTASGAFPHVSNNVRLVYNPKAKVGSRIVRMSVNGCVVERGKGKMYRIIVTDFVASGGDGCSAWCFGLNPLICNDTNDDGGSDETISNKEDGDGGRLQHGNKRLKFVQRKISTIVIGYLRSKREIALKLEGRVATCT</sequence>
<dbReference type="InterPro" id="IPR036907">
    <property type="entry name" value="5'-Nucleotdase_C_sf"/>
</dbReference>
<evidence type="ECO:0000259" key="3">
    <source>
        <dbReference type="Pfam" id="PF02872"/>
    </source>
</evidence>
<name>A0A6V2CGC8_9STRA</name>
<dbReference type="InterPro" id="IPR008334">
    <property type="entry name" value="5'-Nucleotdase_C"/>
</dbReference>
<dbReference type="PANTHER" id="PTHR11575:SF48">
    <property type="entry name" value="5'-NUCLEOTIDASE"/>
    <property type="match status" value="1"/>
</dbReference>
<dbReference type="Pfam" id="PF02872">
    <property type="entry name" value="5_nucleotid_C"/>
    <property type="match status" value="1"/>
</dbReference>
<dbReference type="PRINTS" id="PR01607">
    <property type="entry name" value="APYRASEFAMLY"/>
</dbReference>
<proteinExistence type="inferred from homology"/>
<dbReference type="GO" id="GO:0000166">
    <property type="term" value="F:nucleotide binding"/>
    <property type="evidence" value="ECO:0007669"/>
    <property type="project" value="UniProtKB-KW"/>
</dbReference>
<evidence type="ECO:0000313" key="4">
    <source>
        <dbReference type="EMBL" id="CAE4593649.1"/>
    </source>
</evidence>
<gene>
    <name evidence="4" type="ORF">DBRI00130_LOCUS7799</name>
    <name evidence="5" type="ORF">DBRI00130_LOCUS7800</name>
</gene>
<evidence type="ECO:0000313" key="5">
    <source>
        <dbReference type="EMBL" id="CAE4593650.1"/>
    </source>
</evidence>
<organism evidence="5">
    <name type="scientific">Ditylum brightwellii</name>
    <dbReference type="NCBI Taxonomy" id="49249"/>
    <lineage>
        <taxon>Eukaryota</taxon>
        <taxon>Sar</taxon>
        <taxon>Stramenopiles</taxon>
        <taxon>Ochrophyta</taxon>
        <taxon>Bacillariophyta</taxon>
        <taxon>Mediophyceae</taxon>
        <taxon>Lithodesmiophycidae</taxon>
        <taxon>Lithodesmiales</taxon>
        <taxon>Lithodesmiaceae</taxon>
        <taxon>Ditylum</taxon>
    </lineage>
</organism>
<protein>
    <recommendedName>
        <fullName evidence="3">5'-Nucleotidase C-terminal domain-containing protein</fullName>
    </recommendedName>
</protein>
<dbReference type="InterPro" id="IPR006179">
    <property type="entry name" value="5_nucleotidase/apyrase"/>
</dbReference>
<evidence type="ECO:0000256" key="2">
    <source>
        <dbReference type="RuleBase" id="RU362119"/>
    </source>
</evidence>
<dbReference type="EMBL" id="HBNS01009685">
    <property type="protein sequence ID" value="CAE4593649.1"/>
    <property type="molecule type" value="Transcribed_RNA"/>
</dbReference>
<accession>A0A6V2CGC8</accession>